<sequence>MQTAMLINALLLGLTGGPHCIAMCGAACAGIGQAVVVGMPRQPGRPARAARAMALFQLGRLAGYGALGALAAASVQGLGWLATHAAALRPVWSMLHIGAAAMGLMLLIWARQPLWLETGARRVWARVRAASGRWGLAAPLAIGFVWALLPCGLLYSAVLVAALTGDALQGAAAMALFAAGSGLSLLAGPWLLLRLGVNGRGPWSMRLAGLALMLTALWGLWHGLVYQQAPWCVAP</sequence>
<name>A0AAW6RFE8_9BURK</name>
<evidence type="ECO:0000256" key="1">
    <source>
        <dbReference type="SAM" id="Phobius"/>
    </source>
</evidence>
<dbReference type="RefSeq" id="WP_279523424.1">
    <property type="nucleotide sequence ID" value="NZ_JARVII010000001.1"/>
</dbReference>
<dbReference type="PANTHER" id="PTHR42208">
    <property type="entry name" value="HEAVY METAL TRANSPORTER-RELATED"/>
    <property type="match status" value="1"/>
</dbReference>
<dbReference type="PANTHER" id="PTHR42208:SF1">
    <property type="entry name" value="HEAVY METAL TRANSPORTER"/>
    <property type="match status" value="1"/>
</dbReference>
<protein>
    <submittedName>
        <fullName evidence="3">Sulfite exporter TauE/SafE family protein</fullName>
    </submittedName>
</protein>
<comment type="caution">
    <text evidence="3">The sequence shown here is derived from an EMBL/GenBank/DDBJ whole genome shotgun (WGS) entry which is preliminary data.</text>
</comment>
<dbReference type="EMBL" id="JARVII010000001">
    <property type="protein sequence ID" value="MDG9698285.1"/>
    <property type="molecule type" value="Genomic_DNA"/>
</dbReference>
<feature type="domain" description="Urease accessory protein UreH-like transmembrane" evidence="2">
    <location>
        <begin position="9"/>
        <end position="218"/>
    </location>
</feature>
<keyword evidence="1" id="KW-0472">Membrane</keyword>
<evidence type="ECO:0000259" key="2">
    <source>
        <dbReference type="Pfam" id="PF13386"/>
    </source>
</evidence>
<keyword evidence="1" id="KW-0812">Transmembrane</keyword>
<keyword evidence="1" id="KW-1133">Transmembrane helix</keyword>
<evidence type="ECO:0000313" key="4">
    <source>
        <dbReference type="Proteomes" id="UP001237156"/>
    </source>
</evidence>
<dbReference type="Proteomes" id="UP001237156">
    <property type="component" value="Unassembled WGS sequence"/>
</dbReference>
<feature type="transmembrane region" description="Helical" evidence="1">
    <location>
        <begin position="61"/>
        <end position="82"/>
    </location>
</feature>
<gene>
    <name evidence="3" type="ORF">QB898_00865</name>
</gene>
<keyword evidence="4" id="KW-1185">Reference proteome</keyword>
<evidence type="ECO:0000313" key="3">
    <source>
        <dbReference type="EMBL" id="MDG9698285.1"/>
    </source>
</evidence>
<feature type="transmembrane region" description="Helical" evidence="1">
    <location>
        <begin position="134"/>
        <end position="158"/>
    </location>
</feature>
<accession>A0AAW6RFE8</accession>
<dbReference type="Pfam" id="PF13386">
    <property type="entry name" value="DsbD_2"/>
    <property type="match status" value="1"/>
</dbReference>
<dbReference type="AlphaFoldDB" id="A0AAW6RFE8"/>
<reference evidence="3 4" key="1">
    <citation type="submission" date="2023-04" db="EMBL/GenBank/DDBJ databases">
        <title>Ottowia paracancer sp. nov., isolated from human stomach.</title>
        <authorList>
            <person name="Song Y."/>
        </authorList>
    </citation>
    <scope>NUCLEOTIDE SEQUENCE [LARGE SCALE GENOMIC DNA]</scope>
    <source>
        <strain evidence="3 4">10c7w1</strain>
    </source>
</reference>
<feature type="transmembrane region" description="Helical" evidence="1">
    <location>
        <begin position="20"/>
        <end position="40"/>
    </location>
</feature>
<organism evidence="3 4">
    <name type="scientific">Ottowia cancrivicina</name>
    <dbReference type="NCBI Taxonomy" id="3040346"/>
    <lineage>
        <taxon>Bacteria</taxon>
        <taxon>Pseudomonadati</taxon>
        <taxon>Pseudomonadota</taxon>
        <taxon>Betaproteobacteria</taxon>
        <taxon>Burkholderiales</taxon>
        <taxon>Comamonadaceae</taxon>
        <taxon>Ottowia</taxon>
    </lineage>
</organism>
<dbReference type="InterPro" id="IPR039447">
    <property type="entry name" value="UreH-like_TM_dom"/>
</dbReference>
<proteinExistence type="predicted"/>
<feature type="transmembrane region" description="Helical" evidence="1">
    <location>
        <begin position="170"/>
        <end position="193"/>
    </location>
</feature>
<feature type="transmembrane region" description="Helical" evidence="1">
    <location>
        <begin position="94"/>
        <end position="114"/>
    </location>
</feature>
<feature type="transmembrane region" description="Helical" evidence="1">
    <location>
        <begin position="205"/>
        <end position="221"/>
    </location>
</feature>